<proteinExistence type="predicted"/>
<organism evidence="1 2">
    <name type="scientific">Rhypophila decipiens</name>
    <dbReference type="NCBI Taxonomy" id="261697"/>
    <lineage>
        <taxon>Eukaryota</taxon>
        <taxon>Fungi</taxon>
        <taxon>Dikarya</taxon>
        <taxon>Ascomycota</taxon>
        <taxon>Pezizomycotina</taxon>
        <taxon>Sordariomycetes</taxon>
        <taxon>Sordariomycetidae</taxon>
        <taxon>Sordariales</taxon>
        <taxon>Naviculisporaceae</taxon>
        <taxon>Rhypophila</taxon>
    </lineage>
</organism>
<reference evidence="1" key="2">
    <citation type="submission" date="2023-05" db="EMBL/GenBank/DDBJ databases">
        <authorList>
            <consortium name="Lawrence Berkeley National Laboratory"/>
            <person name="Steindorff A."/>
            <person name="Hensen N."/>
            <person name="Bonometti L."/>
            <person name="Westerberg I."/>
            <person name="Brannstrom I.O."/>
            <person name="Guillou S."/>
            <person name="Cros-Aarteil S."/>
            <person name="Calhoun S."/>
            <person name="Haridas S."/>
            <person name="Kuo A."/>
            <person name="Mondo S."/>
            <person name="Pangilinan J."/>
            <person name="Riley R."/>
            <person name="Labutti K."/>
            <person name="Andreopoulos B."/>
            <person name="Lipzen A."/>
            <person name="Chen C."/>
            <person name="Yanf M."/>
            <person name="Daum C."/>
            <person name="Ng V."/>
            <person name="Clum A."/>
            <person name="Ohm R."/>
            <person name="Martin F."/>
            <person name="Silar P."/>
            <person name="Natvig D."/>
            <person name="Lalanne C."/>
            <person name="Gautier V."/>
            <person name="Ament-Velasquez S.L."/>
            <person name="Kruys A."/>
            <person name="Hutchinson M.I."/>
            <person name="Powell A.J."/>
            <person name="Barry K."/>
            <person name="Miller A.N."/>
            <person name="Grigoriev I.V."/>
            <person name="Debuchy R."/>
            <person name="Gladieux P."/>
            <person name="Thoren M.H."/>
            <person name="Johannesson H."/>
        </authorList>
    </citation>
    <scope>NUCLEOTIDE SEQUENCE</scope>
    <source>
        <strain evidence="1">PSN293</strain>
    </source>
</reference>
<dbReference type="Proteomes" id="UP001301769">
    <property type="component" value="Unassembled WGS sequence"/>
</dbReference>
<accession>A0AAN6YJ94</accession>
<evidence type="ECO:0000313" key="1">
    <source>
        <dbReference type="EMBL" id="KAK4219463.1"/>
    </source>
</evidence>
<sequence length="81" mass="8318">MGIFDAIANVVSGVGNFVKNSPVLDTIGNLASMVTHVIPGVGPMIDAAVPAINAVFSRDSDASRTANERGMTLPTGCDPEF</sequence>
<reference evidence="1" key="1">
    <citation type="journal article" date="2023" name="Mol. Phylogenet. Evol.">
        <title>Genome-scale phylogeny and comparative genomics of the fungal order Sordariales.</title>
        <authorList>
            <person name="Hensen N."/>
            <person name="Bonometti L."/>
            <person name="Westerberg I."/>
            <person name="Brannstrom I.O."/>
            <person name="Guillou S."/>
            <person name="Cros-Aarteil S."/>
            <person name="Calhoun S."/>
            <person name="Haridas S."/>
            <person name="Kuo A."/>
            <person name="Mondo S."/>
            <person name="Pangilinan J."/>
            <person name="Riley R."/>
            <person name="LaButti K."/>
            <person name="Andreopoulos B."/>
            <person name="Lipzen A."/>
            <person name="Chen C."/>
            <person name="Yan M."/>
            <person name="Daum C."/>
            <person name="Ng V."/>
            <person name="Clum A."/>
            <person name="Steindorff A."/>
            <person name="Ohm R.A."/>
            <person name="Martin F."/>
            <person name="Silar P."/>
            <person name="Natvig D.O."/>
            <person name="Lalanne C."/>
            <person name="Gautier V."/>
            <person name="Ament-Velasquez S.L."/>
            <person name="Kruys A."/>
            <person name="Hutchinson M.I."/>
            <person name="Powell A.J."/>
            <person name="Barry K."/>
            <person name="Miller A.N."/>
            <person name="Grigoriev I.V."/>
            <person name="Debuchy R."/>
            <person name="Gladieux P."/>
            <person name="Hiltunen Thoren M."/>
            <person name="Johannesson H."/>
        </authorList>
    </citation>
    <scope>NUCLEOTIDE SEQUENCE</scope>
    <source>
        <strain evidence="1">PSN293</strain>
    </source>
</reference>
<dbReference type="AlphaFoldDB" id="A0AAN6YJ94"/>
<dbReference type="EMBL" id="MU858048">
    <property type="protein sequence ID" value="KAK4219463.1"/>
    <property type="molecule type" value="Genomic_DNA"/>
</dbReference>
<keyword evidence="2" id="KW-1185">Reference proteome</keyword>
<gene>
    <name evidence="1" type="ORF">QBC37DRAFT_410100</name>
</gene>
<protein>
    <submittedName>
        <fullName evidence="1">Uncharacterized protein</fullName>
    </submittedName>
</protein>
<evidence type="ECO:0000313" key="2">
    <source>
        <dbReference type="Proteomes" id="UP001301769"/>
    </source>
</evidence>
<name>A0AAN6YJ94_9PEZI</name>
<comment type="caution">
    <text evidence="1">The sequence shown here is derived from an EMBL/GenBank/DDBJ whole genome shotgun (WGS) entry which is preliminary data.</text>
</comment>